<proteinExistence type="predicted"/>
<evidence type="ECO:0000313" key="3">
    <source>
        <dbReference type="Proteomes" id="UP000026249"/>
    </source>
</evidence>
<dbReference type="OrthoDB" id="8350085at2"/>
<dbReference type="EMBL" id="JFKE01000002">
    <property type="protein sequence ID" value="KAJ56730.1"/>
    <property type="molecule type" value="Genomic_DNA"/>
</dbReference>
<organism evidence="2 3">
    <name type="scientific">Actibacterium mucosum KCTC 23349</name>
    <dbReference type="NCBI Taxonomy" id="1454373"/>
    <lineage>
        <taxon>Bacteria</taxon>
        <taxon>Pseudomonadati</taxon>
        <taxon>Pseudomonadota</taxon>
        <taxon>Alphaproteobacteria</taxon>
        <taxon>Rhodobacterales</taxon>
        <taxon>Roseobacteraceae</taxon>
        <taxon>Actibacterium</taxon>
    </lineage>
</organism>
<comment type="caution">
    <text evidence="2">The sequence shown here is derived from an EMBL/GenBank/DDBJ whole genome shotgun (WGS) entry which is preliminary data.</text>
</comment>
<dbReference type="SUPFAM" id="SSF53448">
    <property type="entry name" value="Nucleotide-diphospho-sugar transferases"/>
    <property type="match status" value="1"/>
</dbReference>
<evidence type="ECO:0000259" key="1">
    <source>
        <dbReference type="Pfam" id="PF00535"/>
    </source>
</evidence>
<dbReference type="Pfam" id="PF00535">
    <property type="entry name" value="Glycos_transf_2"/>
    <property type="match status" value="1"/>
</dbReference>
<dbReference type="InterPro" id="IPR029044">
    <property type="entry name" value="Nucleotide-diphossugar_trans"/>
</dbReference>
<dbReference type="AlphaFoldDB" id="A0A037ZJV9"/>
<name>A0A037ZJV9_9RHOB</name>
<dbReference type="Gene3D" id="3.90.550.10">
    <property type="entry name" value="Spore Coat Polysaccharide Biosynthesis Protein SpsA, Chain A"/>
    <property type="match status" value="1"/>
</dbReference>
<protein>
    <recommendedName>
        <fullName evidence="1">Glycosyltransferase 2-like domain-containing protein</fullName>
    </recommendedName>
</protein>
<dbReference type="RefSeq" id="WP_035257014.1">
    <property type="nucleotide sequence ID" value="NZ_JFKE01000002.1"/>
</dbReference>
<dbReference type="STRING" id="1454373.ACMU_07265"/>
<dbReference type="Proteomes" id="UP000026249">
    <property type="component" value="Unassembled WGS sequence"/>
</dbReference>
<gene>
    <name evidence="2" type="ORF">ACMU_07265</name>
</gene>
<reference evidence="2 3" key="1">
    <citation type="submission" date="2014-03" db="EMBL/GenBank/DDBJ databases">
        <title>Draft Genome Sequence of Actibacterium mucosum KCTC 23349, a Marine Alphaproteobacterium with Complex Ionic Requirements Isolated from Mediterranean Seawater at Malvarrosa Beach, Valencia, Spain.</title>
        <authorList>
            <person name="Arahal D.R."/>
            <person name="Shao Z."/>
            <person name="Lai Q."/>
            <person name="Pujalte M.J."/>
        </authorList>
    </citation>
    <scope>NUCLEOTIDE SEQUENCE [LARGE SCALE GENOMIC DNA]</scope>
    <source>
        <strain evidence="2 3">KCTC 23349</strain>
    </source>
</reference>
<evidence type="ECO:0000313" key="2">
    <source>
        <dbReference type="EMBL" id="KAJ56730.1"/>
    </source>
</evidence>
<dbReference type="InterPro" id="IPR001173">
    <property type="entry name" value="Glyco_trans_2-like"/>
</dbReference>
<keyword evidence="3" id="KW-1185">Reference proteome</keyword>
<sequence length="301" mass="33780">MDLHLFILSFNRGPYLKACVASAMAHLPGVGITVLDDGSTDPETVAVLNDLPVEVITPKAEQAGRHGGLYANMNYAVEVCAKPYLMFLQDDMQVVRDMGPEDWTTITEFLSADVRHAFVHPCFSLGKSKLRSKGEYRPWPPFRGYQNDNGAADQSDRSRRWVYDVVIADVGALRQTGFSFGPTERDNARTAAARFAPMLHYADPFACQLPQVATLRFGRRTLGARLSEYLTGPDPLLFHSLTVEEVAALKARDLTEIQMADDVLRTVNPKVRRPYLHKGVNARWYTRALNKLELLIRRRAT</sequence>
<feature type="domain" description="Glycosyltransferase 2-like" evidence="1">
    <location>
        <begin position="6"/>
        <end position="96"/>
    </location>
</feature>
<accession>A0A037ZJV9</accession>
<dbReference type="CDD" id="cd00761">
    <property type="entry name" value="Glyco_tranf_GTA_type"/>
    <property type="match status" value="1"/>
</dbReference>